<comment type="caution">
    <text evidence="12">The sequence shown here is derived from an EMBL/GenBank/DDBJ whole genome shotgun (WGS) entry which is preliminary data.</text>
</comment>
<dbReference type="GO" id="GO:0042597">
    <property type="term" value="C:periplasmic space"/>
    <property type="evidence" value="ECO:0007669"/>
    <property type="project" value="UniProtKB-SubCell"/>
</dbReference>
<protein>
    <submittedName>
        <fullName evidence="12">Cytochrome-c peroxidase</fullName>
    </submittedName>
</protein>
<keyword evidence="4 10" id="KW-0732">Signal</keyword>
<dbReference type="InterPro" id="IPR026259">
    <property type="entry name" value="MauG/Cytc_peroxidase"/>
</dbReference>
<comment type="PTM">
    <text evidence="8">Binds 2 heme groups per subunit.</text>
</comment>
<dbReference type="InterPro" id="IPR009056">
    <property type="entry name" value="Cyt_c-like_dom"/>
</dbReference>
<feature type="signal peptide" evidence="10">
    <location>
        <begin position="1"/>
        <end position="22"/>
    </location>
</feature>
<dbReference type="InterPro" id="IPR004852">
    <property type="entry name" value="Di-haem_cyt_c_peroxidsae"/>
</dbReference>
<dbReference type="Gene3D" id="1.10.760.10">
    <property type="entry name" value="Cytochrome c-like domain"/>
    <property type="match status" value="2"/>
</dbReference>
<comment type="subcellular location">
    <subcellularLocation>
        <location evidence="1">Periplasm</location>
    </subcellularLocation>
</comment>
<evidence type="ECO:0000256" key="5">
    <source>
        <dbReference type="ARBA" id="ARBA00022764"/>
    </source>
</evidence>
<dbReference type="AlphaFoldDB" id="A0A512M859"/>
<evidence type="ECO:0000256" key="3">
    <source>
        <dbReference type="ARBA" id="ARBA00022723"/>
    </source>
</evidence>
<feature type="binding site" description="axial binding residue" evidence="9">
    <location>
        <position position="76"/>
    </location>
    <ligand>
        <name>heme c</name>
        <dbReference type="ChEBI" id="CHEBI:61717"/>
        <label>1</label>
    </ligand>
    <ligandPart>
        <name>Fe</name>
        <dbReference type="ChEBI" id="CHEBI:18248"/>
    </ligandPart>
</feature>
<proteinExistence type="predicted"/>
<evidence type="ECO:0000313" key="12">
    <source>
        <dbReference type="EMBL" id="GEP42922.1"/>
    </source>
</evidence>
<keyword evidence="5" id="KW-0574">Periplasm</keyword>
<accession>A0A512M859</accession>
<keyword evidence="6" id="KW-0560">Oxidoreductase</keyword>
<feature type="binding site" description="axial binding residue" evidence="9">
    <location>
        <position position="222"/>
    </location>
    <ligand>
        <name>heme c</name>
        <dbReference type="ChEBI" id="CHEBI:61717"/>
        <label>2</label>
    </ligand>
    <ligandPart>
        <name>Fe</name>
        <dbReference type="ChEBI" id="CHEBI:18248"/>
    </ligandPart>
</feature>
<evidence type="ECO:0000256" key="1">
    <source>
        <dbReference type="ARBA" id="ARBA00004418"/>
    </source>
</evidence>
<dbReference type="SUPFAM" id="SSF46626">
    <property type="entry name" value="Cytochrome c"/>
    <property type="match status" value="2"/>
</dbReference>
<reference evidence="12 13" key="1">
    <citation type="submission" date="2019-07" db="EMBL/GenBank/DDBJ databases">
        <title>Whole genome shotgun sequence of Brevifollis gellanilyticus NBRC 108608.</title>
        <authorList>
            <person name="Hosoyama A."/>
            <person name="Uohara A."/>
            <person name="Ohji S."/>
            <person name="Ichikawa N."/>
        </authorList>
    </citation>
    <scope>NUCLEOTIDE SEQUENCE [LARGE SCALE GENOMIC DNA]</scope>
    <source>
        <strain evidence="12 13">NBRC 108608</strain>
    </source>
</reference>
<sequence>MIQTSRLLVVAALAMGSQSLKADALSDSFLAMFKPLPAEAPSASNELTEAKINLGRMLYFETRISKGGKMSCNSCHMLDKYGQDNLPFSPGHEGKLGGRSSPSTYNAALHVTQFWDGRAPTVEEQAKGPVLNPVEMGMPSADFVVDVLKSMPGYVDAFKAAFPGESDPVNYNNFGKAVGAFERKLVTPSRWDDYLKGKKEALTSAEVKGYETFAKAGCATCHNGPAIGGAMYQKLGLAKAWPELKDIGRMETTKLESDKHHFKVPSLRNITETGPYLHDGSVVTLEEMVSKMAEHQLGKTITAEETTSIVTFLKSLKGDLPKEYIAVPKLPASGPNTPKA</sequence>
<gene>
    <name evidence="12" type="primary">cpx</name>
    <name evidence="12" type="ORF">BGE01nite_22130</name>
</gene>
<name>A0A512M859_9BACT</name>
<feature type="binding site" description="axial binding residue" evidence="9">
    <location>
        <position position="292"/>
    </location>
    <ligand>
        <name>heme c</name>
        <dbReference type="ChEBI" id="CHEBI:61717"/>
        <label>2</label>
    </ligand>
    <ligandPart>
        <name>Fe</name>
        <dbReference type="ChEBI" id="CHEBI:18248"/>
    </ligandPart>
</feature>
<evidence type="ECO:0000256" key="6">
    <source>
        <dbReference type="ARBA" id="ARBA00023002"/>
    </source>
</evidence>
<dbReference type="InterPro" id="IPR036909">
    <property type="entry name" value="Cyt_c-like_dom_sf"/>
</dbReference>
<feature type="domain" description="Cytochrome c" evidence="11">
    <location>
        <begin position="50"/>
        <end position="159"/>
    </location>
</feature>
<evidence type="ECO:0000256" key="2">
    <source>
        <dbReference type="ARBA" id="ARBA00022617"/>
    </source>
</evidence>
<dbReference type="OrthoDB" id="9772811at2"/>
<feature type="binding site" description="covalent" evidence="8">
    <location>
        <position position="72"/>
    </location>
    <ligand>
        <name>heme c</name>
        <dbReference type="ChEBI" id="CHEBI:61717"/>
        <label>1</label>
    </ligand>
</feature>
<dbReference type="GO" id="GO:0046872">
    <property type="term" value="F:metal ion binding"/>
    <property type="evidence" value="ECO:0007669"/>
    <property type="project" value="UniProtKB-KW"/>
</dbReference>
<dbReference type="GO" id="GO:0009055">
    <property type="term" value="F:electron transfer activity"/>
    <property type="evidence" value="ECO:0007669"/>
    <property type="project" value="InterPro"/>
</dbReference>
<dbReference type="PANTHER" id="PTHR30600">
    <property type="entry name" value="CYTOCHROME C PEROXIDASE-RELATED"/>
    <property type="match status" value="1"/>
</dbReference>
<keyword evidence="7 9" id="KW-0408">Iron</keyword>
<evidence type="ECO:0000256" key="8">
    <source>
        <dbReference type="PIRSR" id="PIRSR000294-1"/>
    </source>
</evidence>
<comment type="cofactor">
    <cofactor evidence="8">
        <name>heme</name>
        <dbReference type="ChEBI" id="CHEBI:30413"/>
    </cofactor>
    <text evidence="8">Binds 2 heme groups.</text>
</comment>
<feature type="binding site" description="covalent" evidence="8">
    <location>
        <position position="221"/>
    </location>
    <ligand>
        <name>heme c</name>
        <dbReference type="ChEBI" id="CHEBI:61717"/>
        <label>2</label>
    </ligand>
</feature>
<dbReference type="PROSITE" id="PS51007">
    <property type="entry name" value="CYTC"/>
    <property type="match status" value="2"/>
</dbReference>
<dbReference type="PIRSF" id="PIRSF000294">
    <property type="entry name" value="Cytochrome-c_peroxidase"/>
    <property type="match status" value="1"/>
</dbReference>
<evidence type="ECO:0000313" key="13">
    <source>
        <dbReference type="Proteomes" id="UP000321577"/>
    </source>
</evidence>
<keyword evidence="2 8" id="KW-0349">Heme</keyword>
<evidence type="ECO:0000256" key="4">
    <source>
        <dbReference type="ARBA" id="ARBA00022729"/>
    </source>
</evidence>
<feature type="chain" id="PRO_5021869846" evidence="10">
    <location>
        <begin position="23"/>
        <end position="340"/>
    </location>
</feature>
<dbReference type="RefSeq" id="WP_146850506.1">
    <property type="nucleotide sequence ID" value="NZ_BKAG01000013.1"/>
</dbReference>
<evidence type="ECO:0000256" key="9">
    <source>
        <dbReference type="PIRSR" id="PIRSR000294-2"/>
    </source>
</evidence>
<keyword evidence="3 9" id="KW-0479">Metal-binding</keyword>
<feature type="binding site" description="covalent" evidence="8">
    <location>
        <position position="218"/>
    </location>
    <ligand>
        <name>heme c</name>
        <dbReference type="ChEBI" id="CHEBI:61717"/>
        <label>2</label>
    </ligand>
</feature>
<dbReference type="GO" id="GO:0020037">
    <property type="term" value="F:heme binding"/>
    <property type="evidence" value="ECO:0007669"/>
    <property type="project" value="InterPro"/>
</dbReference>
<dbReference type="InterPro" id="IPR051395">
    <property type="entry name" value="Cytochrome_c_Peroxidase/MauG"/>
</dbReference>
<evidence type="ECO:0000256" key="10">
    <source>
        <dbReference type="SAM" id="SignalP"/>
    </source>
</evidence>
<feature type="binding site" description="axial binding residue" evidence="9">
    <location>
        <position position="92"/>
    </location>
    <ligand>
        <name>heme c</name>
        <dbReference type="ChEBI" id="CHEBI:61717"/>
        <label>1</label>
    </ligand>
    <ligandPart>
        <name>Fe</name>
        <dbReference type="ChEBI" id="CHEBI:18248"/>
    </ligandPart>
</feature>
<dbReference type="Proteomes" id="UP000321577">
    <property type="component" value="Unassembled WGS sequence"/>
</dbReference>
<dbReference type="Pfam" id="PF03150">
    <property type="entry name" value="CCP_MauG"/>
    <property type="match status" value="1"/>
</dbReference>
<dbReference type="EMBL" id="BKAG01000013">
    <property type="protein sequence ID" value="GEP42922.1"/>
    <property type="molecule type" value="Genomic_DNA"/>
</dbReference>
<evidence type="ECO:0000259" key="11">
    <source>
        <dbReference type="PROSITE" id="PS51007"/>
    </source>
</evidence>
<dbReference type="PANTHER" id="PTHR30600:SF7">
    <property type="entry name" value="CYTOCHROME C PEROXIDASE-RELATED"/>
    <property type="match status" value="1"/>
</dbReference>
<feature type="domain" description="Cytochrome c" evidence="11">
    <location>
        <begin position="204"/>
        <end position="317"/>
    </location>
</feature>
<organism evidence="12 13">
    <name type="scientific">Brevifollis gellanilyticus</name>
    <dbReference type="NCBI Taxonomy" id="748831"/>
    <lineage>
        <taxon>Bacteria</taxon>
        <taxon>Pseudomonadati</taxon>
        <taxon>Verrucomicrobiota</taxon>
        <taxon>Verrucomicrobiia</taxon>
        <taxon>Verrucomicrobiales</taxon>
        <taxon>Verrucomicrobiaceae</taxon>
    </lineage>
</organism>
<keyword evidence="12" id="KW-0575">Peroxidase</keyword>
<dbReference type="GO" id="GO:0004130">
    <property type="term" value="F:cytochrome-c peroxidase activity"/>
    <property type="evidence" value="ECO:0007669"/>
    <property type="project" value="TreeGrafter"/>
</dbReference>
<feature type="binding site" description="covalent" evidence="8">
    <location>
        <position position="75"/>
    </location>
    <ligand>
        <name>heme c</name>
        <dbReference type="ChEBI" id="CHEBI:61717"/>
        <label>1</label>
    </ligand>
</feature>
<evidence type="ECO:0000256" key="7">
    <source>
        <dbReference type="ARBA" id="ARBA00023004"/>
    </source>
</evidence>
<keyword evidence="13" id="KW-1185">Reference proteome</keyword>